<gene>
    <name evidence="2" type="primary">ugpQ</name>
    <name evidence="2" type="ordered locus">Bpet2218</name>
</gene>
<dbReference type="EMBL" id="AM902716">
    <property type="protein sequence ID" value="CAP42561.1"/>
    <property type="molecule type" value="Genomic_DNA"/>
</dbReference>
<proteinExistence type="predicted"/>
<dbReference type="GO" id="GO:0006629">
    <property type="term" value="P:lipid metabolic process"/>
    <property type="evidence" value="ECO:0007669"/>
    <property type="project" value="InterPro"/>
</dbReference>
<dbReference type="STRING" id="94624.Bpet2218"/>
<dbReference type="eggNOG" id="COG0584">
    <property type="taxonomic scope" value="Bacteria"/>
</dbReference>
<dbReference type="GO" id="GO:0008889">
    <property type="term" value="F:glycerophosphodiester phosphodiesterase activity"/>
    <property type="evidence" value="ECO:0007669"/>
    <property type="project" value="UniProtKB-EC"/>
</dbReference>
<dbReference type="InterPro" id="IPR030395">
    <property type="entry name" value="GP_PDE_dom"/>
</dbReference>
<dbReference type="Gene3D" id="3.20.20.190">
    <property type="entry name" value="Phosphatidylinositol (PI) phosphodiesterase"/>
    <property type="match status" value="1"/>
</dbReference>
<dbReference type="AlphaFoldDB" id="A9ILA6"/>
<keyword evidence="3" id="KW-1185">Reference proteome</keyword>
<name>A9ILA6_BORPD</name>
<protein>
    <submittedName>
        <fullName evidence="2">UgpQ protein</fullName>
        <ecNumber evidence="2">3.1.4.46</ecNumber>
    </submittedName>
</protein>
<dbReference type="PANTHER" id="PTHR46211:SF1">
    <property type="entry name" value="GLYCEROPHOSPHODIESTER PHOSPHODIESTERASE, CYTOPLASMIC"/>
    <property type="match status" value="1"/>
</dbReference>
<dbReference type="KEGG" id="bpt:Bpet2218"/>
<dbReference type="Pfam" id="PF03009">
    <property type="entry name" value="GDPD"/>
    <property type="match status" value="1"/>
</dbReference>
<dbReference type="CDD" id="cd08562">
    <property type="entry name" value="GDPD_EcUgpQ_like"/>
    <property type="match status" value="1"/>
</dbReference>
<reference evidence="2 3" key="1">
    <citation type="journal article" date="2008" name="BMC Genomics">
        <title>The missing link: Bordetella petrii is endowed with both the metabolic versatility of environmental bacteria and virulence traits of pathogenic Bordetellae.</title>
        <authorList>
            <person name="Gross R."/>
            <person name="Guzman C.A."/>
            <person name="Sebaihia M."/>
            <person name="Martins Dos Santos V.A."/>
            <person name="Pieper D.H."/>
            <person name="Koebnik R."/>
            <person name="Lechner M."/>
            <person name="Bartels D."/>
            <person name="Buhrmester J."/>
            <person name="Choudhuri J.V."/>
            <person name="Ebensen T."/>
            <person name="Gaigalat L."/>
            <person name="Herrmann S."/>
            <person name="Khachane A.N."/>
            <person name="Larisch C."/>
            <person name="Link S."/>
            <person name="Linke B."/>
            <person name="Meyer F."/>
            <person name="Mormann S."/>
            <person name="Nakunst D."/>
            <person name="Rueckert C."/>
            <person name="Schneiker-Bekel S."/>
            <person name="Schulze K."/>
            <person name="Vorhoelter F.J."/>
            <person name="Yevsa T."/>
            <person name="Engle J.T."/>
            <person name="Goldman W.E."/>
            <person name="Puehler A."/>
            <person name="Goebel U.B."/>
            <person name="Goesmann A."/>
            <person name="Bloecker H."/>
            <person name="Kaiser O."/>
            <person name="Martinez-Arias R."/>
        </authorList>
    </citation>
    <scope>NUCLEOTIDE SEQUENCE [LARGE SCALE GENOMIC DNA]</scope>
    <source>
        <strain evidence="3">ATCC BAA-461 / DSM 12804 / CCUG 43448 / CIP 107267 / Se-1111R</strain>
    </source>
</reference>
<dbReference type="NCBIfam" id="NF006989">
    <property type="entry name" value="PRK09454.1"/>
    <property type="match status" value="1"/>
</dbReference>
<dbReference type="PANTHER" id="PTHR46211">
    <property type="entry name" value="GLYCEROPHOSPHORYL DIESTER PHOSPHODIESTERASE"/>
    <property type="match status" value="1"/>
</dbReference>
<organism evidence="2 3">
    <name type="scientific">Bordetella petrii (strain ATCC BAA-461 / DSM 12804 / CCUG 43448 / CIP 107267 / Se-1111R)</name>
    <dbReference type="NCBI Taxonomy" id="340100"/>
    <lineage>
        <taxon>Bacteria</taxon>
        <taxon>Pseudomonadati</taxon>
        <taxon>Pseudomonadota</taxon>
        <taxon>Betaproteobacteria</taxon>
        <taxon>Burkholderiales</taxon>
        <taxon>Alcaligenaceae</taxon>
        <taxon>Bordetella</taxon>
    </lineage>
</organism>
<dbReference type="InterPro" id="IPR017946">
    <property type="entry name" value="PLC-like_Pdiesterase_TIM-brl"/>
</dbReference>
<keyword evidence="2" id="KW-0378">Hydrolase</keyword>
<evidence type="ECO:0000313" key="2">
    <source>
        <dbReference type="EMBL" id="CAP42561.1"/>
    </source>
</evidence>
<sequence>MHPSPWKRPEHDRPWPYPTHIAHRGGGRLAPENTLAAMRVGAEHGFRMVEFDVKLSRDKVAFLLHDDTLDRTTNGHGPAAALSYAELARLDAGGWHSPAYVGEPVPAFEAVARYAIANGIACNIEIKPNPGQESETGAAVALAARALWQDALPAPLLSSFSEAALAAAQAAAPELPRALLVEQVPADWPERLARLGCVALNINHRDASRELIDAVHAAGYRIAAWTINDPARARLLLSWGLDALFTDALAEIGPPA</sequence>
<evidence type="ECO:0000313" key="3">
    <source>
        <dbReference type="Proteomes" id="UP000001225"/>
    </source>
</evidence>
<dbReference type="Proteomes" id="UP000001225">
    <property type="component" value="Chromosome"/>
</dbReference>
<accession>A9ILA6</accession>
<dbReference type="SUPFAM" id="SSF51695">
    <property type="entry name" value="PLC-like phosphodiesterases"/>
    <property type="match status" value="1"/>
</dbReference>
<dbReference type="EC" id="3.1.4.46" evidence="2"/>
<dbReference type="PROSITE" id="PS51704">
    <property type="entry name" value="GP_PDE"/>
    <property type="match status" value="1"/>
</dbReference>
<evidence type="ECO:0000259" key="1">
    <source>
        <dbReference type="PROSITE" id="PS51704"/>
    </source>
</evidence>
<feature type="domain" description="GP-PDE" evidence="1">
    <location>
        <begin position="18"/>
        <end position="256"/>
    </location>
</feature>